<protein>
    <submittedName>
        <fullName evidence="1">Uncharacterized protein</fullName>
    </submittedName>
</protein>
<gene>
    <name evidence="1" type="ORF">ALNOE001_08270</name>
</gene>
<evidence type="ECO:0000313" key="1">
    <source>
        <dbReference type="EMBL" id="RBQ23603.1"/>
    </source>
</evidence>
<dbReference type="Proteomes" id="UP000253099">
    <property type="component" value="Unassembled WGS sequence"/>
</dbReference>
<dbReference type="AlphaFoldDB" id="A0A366MCP5"/>
<evidence type="ECO:0000313" key="2">
    <source>
        <dbReference type="Proteomes" id="UP000253099"/>
    </source>
</evidence>
<organism evidence="1 2">
    <name type="scientific">Candidatus Methanobinarius endosymbioticus</name>
    <dbReference type="NCBI Taxonomy" id="2006182"/>
    <lineage>
        <taxon>Archaea</taxon>
        <taxon>Methanobacteriati</taxon>
        <taxon>Methanobacteriota</taxon>
        <taxon>Methanomada group</taxon>
        <taxon>Methanobacteria</taxon>
        <taxon>Methanobacteriales</taxon>
        <taxon>Methanobacteriaceae</taxon>
        <taxon>Candidatus Methanobinarius</taxon>
    </lineage>
</organism>
<accession>A0A366MCP5</accession>
<comment type="caution">
    <text evidence="1">The sequence shown here is derived from an EMBL/GenBank/DDBJ whole genome shotgun (WGS) entry which is preliminary data.</text>
</comment>
<name>A0A366MCP5_9EURY</name>
<proteinExistence type="predicted"/>
<sequence>MCVSLFEKLIIDVSATATNNAFPKLQPNLKNSIVHILFESPDNVENIARIATPIIIIFLTPNL</sequence>
<reference evidence="1 2" key="1">
    <citation type="submission" date="2018-06" db="EMBL/GenBank/DDBJ databases">
        <title>Genomic insight into two independent archaeal endosymbiosis events.</title>
        <authorList>
            <person name="Lind A.E."/>
            <person name="Lewis W.H."/>
            <person name="Spang A."/>
            <person name="Guy L."/>
            <person name="Embley M.T."/>
            <person name="Ettema T.J.G."/>
        </authorList>
    </citation>
    <scope>NUCLEOTIDE SEQUENCE [LARGE SCALE GENOMIC DNA]</scope>
    <source>
        <strain evidence="1">NOE</strain>
    </source>
</reference>
<keyword evidence="2" id="KW-1185">Reference proteome</keyword>
<dbReference type="EMBL" id="NIZT01000022">
    <property type="protein sequence ID" value="RBQ23603.1"/>
    <property type="molecule type" value="Genomic_DNA"/>
</dbReference>